<dbReference type="GO" id="GO:0051082">
    <property type="term" value="F:unfolded protein binding"/>
    <property type="evidence" value="ECO:0007669"/>
    <property type="project" value="TreeGrafter"/>
</dbReference>
<dbReference type="InterPro" id="IPR000719">
    <property type="entry name" value="Prot_kinase_dom"/>
</dbReference>
<dbReference type="GO" id="GO:0004674">
    <property type="term" value="F:protein serine/threonine kinase activity"/>
    <property type="evidence" value="ECO:0007669"/>
    <property type="project" value="InterPro"/>
</dbReference>
<dbReference type="GO" id="GO:0004521">
    <property type="term" value="F:RNA endonuclease activity"/>
    <property type="evidence" value="ECO:0007669"/>
    <property type="project" value="InterPro"/>
</dbReference>
<keyword evidence="1" id="KW-0732">Signal</keyword>
<dbReference type="EMBL" id="BTGU01000084">
    <property type="protein sequence ID" value="GMN59133.1"/>
    <property type="molecule type" value="Genomic_DNA"/>
</dbReference>
<evidence type="ECO:0000313" key="6">
    <source>
        <dbReference type="EMBL" id="GMN59133.1"/>
    </source>
</evidence>
<reference evidence="6" key="1">
    <citation type="submission" date="2023-07" db="EMBL/GenBank/DDBJ databases">
        <title>draft genome sequence of fig (Ficus carica).</title>
        <authorList>
            <person name="Takahashi T."/>
            <person name="Nishimura K."/>
        </authorList>
    </citation>
    <scope>NUCLEOTIDE SEQUENCE</scope>
</reference>
<evidence type="ECO:0000256" key="2">
    <source>
        <dbReference type="ARBA" id="ARBA00022741"/>
    </source>
</evidence>
<comment type="caution">
    <text evidence="6">The sequence shown here is derived from an EMBL/GenBank/DDBJ whole genome shotgun (WGS) entry which is preliminary data.</text>
</comment>
<dbReference type="Pfam" id="PF00069">
    <property type="entry name" value="Pkinase"/>
    <property type="match status" value="1"/>
</dbReference>
<dbReference type="AlphaFoldDB" id="A0AA88IW88"/>
<dbReference type="PROSITE" id="PS51392">
    <property type="entry name" value="KEN"/>
    <property type="match status" value="1"/>
</dbReference>
<dbReference type="SMART" id="SM00580">
    <property type="entry name" value="PUG"/>
    <property type="match status" value="1"/>
</dbReference>
<accession>A0AA88IW88</accession>
<keyword evidence="2" id="KW-0547">Nucleotide-binding</keyword>
<gene>
    <name evidence="6" type="ORF">TIFTF001_028224</name>
</gene>
<organism evidence="6 7">
    <name type="scientific">Ficus carica</name>
    <name type="common">Common fig</name>
    <dbReference type="NCBI Taxonomy" id="3494"/>
    <lineage>
        <taxon>Eukaryota</taxon>
        <taxon>Viridiplantae</taxon>
        <taxon>Streptophyta</taxon>
        <taxon>Embryophyta</taxon>
        <taxon>Tracheophyta</taxon>
        <taxon>Spermatophyta</taxon>
        <taxon>Magnoliopsida</taxon>
        <taxon>eudicotyledons</taxon>
        <taxon>Gunneridae</taxon>
        <taxon>Pentapetalae</taxon>
        <taxon>rosids</taxon>
        <taxon>fabids</taxon>
        <taxon>Rosales</taxon>
        <taxon>Moraceae</taxon>
        <taxon>Ficeae</taxon>
        <taxon>Ficus</taxon>
    </lineage>
</organism>
<dbReference type="PANTHER" id="PTHR13954:SF6">
    <property type="entry name" value="NON-SPECIFIC SERINE_THREONINE PROTEIN KINASE"/>
    <property type="match status" value="1"/>
</dbReference>
<dbReference type="Pfam" id="PF06479">
    <property type="entry name" value="Ribonuc_2-5A"/>
    <property type="match status" value="1"/>
</dbReference>
<dbReference type="GO" id="GO:0036498">
    <property type="term" value="P:IRE1-mediated unfolded protein response"/>
    <property type="evidence" value="ECO:0007669"/>
    <property type="project" value="TreeGrafter"/>
</dbReference>
<proteinExistence type="predicted"/>
<dbReference type="GO" id="GO:0005524">
    <property type="term" value="F:ATP binding"/>
    <property type="evidence" value="ECO:0007669"/>
    <property type="project" value="UniProtKB-KW"/>
</dbReference>
<dbReference type="PROSITE" id="PS50011">
    <property type="entry name" value="PROTEIN_KINASE_DOM"/>
    <property type="match status" value="1"/>
</dbReference>
<evidence type="ECO:0000259" key="4">
    <source>
        <dbReference type="PROSITE" id="PS50011"/>
    </source>
</evidence>
<feature type="domain" description="KEN" evidence="5">
    <location>
        <begin position="394"/>
        <end position="536"/>
    </location>
</feature>
<keyword evidence="3" id="KW-0067">ATP-binding</keyword>
<dbReference type="InterPro" id="IPR038357">
    <property type="entry name" value="KEN_sf"/>
</dbReference>
<dbReference type="Proteomes" id="UP001187192">
    <property type="component" value="Unassembled WGS sequence"/>
</dbReference>
<dbReference type="InterPro" id="IPR010513">
    <property type="entry name" value="KEN_dom"/>
</dbReference>
<dbReference type="InterPro" id="IPR011009">
    <property type="entry name" value="Kinase-like_dom_sf"/>
</dbReference>
<dbReference type="Gene3D" id="1.20.1440.180">
    <property type="entry name" value="KEN domain"/>
    <property type="match status" value="1"/>
</dbReference>
<protein>
    <submittedName>
        <fullName evidence="6">Uncharacterized protein</fullName>
    </submittedName>
</protein>
<dbReference type="PANTHER" id="PTHR13954">
    <property type="entry name" value="IRE1-RELATED"/>
    <property type="match status" value="1"/>
</dbReference>
<feature type="domain" description="Protein kinase" evidence="4">
    <location>
        <begin position="103"/>
        <end position="391"/>
    </location>
</feature>
<evidence type="ECO:0000256" key="1">
    <source>
        <dbReference type="ARBA" id="ARBA00022729"/>
    </source>
</evidence>
<dbReference type="GO" id="GO:0006397">
    <property type="term" value="P:mRNA processing"/>
    <property type="evidence" value="ECO:0007669"/>
    <property type="project" value="InterPro"/>
</dbReference>
<dbReference type="GO" id="GO:1990604">
    <property type="term" value="C:IRE1-TRAF2-ASK1 complex"/>
    <property type="evidence" value="ECO:0007669"/>
    <property type="project" value="TreeGrafter"/>
</dbReference>
<dbReference type="SUPFAM" id="SSF56112">
    <property type="entry name" value="Protein kinase-like (PK-like)"/>
    <property type="match status" value="1"/>
</dbReference>
<evidence type="ECO:0000313" key="7">
    <source>
        <dbReference type="Proteomes" id="UP001187192"/>
    </source>
</evidence>
<keyword evidence="7" id="KW-1185">Reference proteome</keyword>
<evidence type="ECO:0000256" key="3">
    <source>
        <dbReference type="ARBA" id="ARBA00022840"/>
    </source>
</evidence>
<name>A0AA88IW88_FICCA</name>
<dbReference type="Gene3D" id="1.10.510.10">
    <property type="entry name" value="Transferase(Phosphotransferase) domain 1"/>
    <property type="match status" value="1"/>
</dbReference>
<evidence type="ECO:0000259" key="5">
    <source>
        <dbReference type="PROSITE" id="PS51392"/>
    </source>
</evidence>
<dbReference type="InterPro" id="IPR045133">
    <property type="entry name" value="IRE1/2-like"/>
</dbReference>
<sequence length="543" mass="62318">MGIQPSKVFFPCFPSTKSRSFHSISSSILAANLPLLHTQKPRLNFLKLHNEEEKFDPRKAIIILEKFSTDLRKDDEKEEIISNSEILPESDQRQLINVKQELLLDKQQTVEGCNGTLYWDGTNCEGIPVFVKRFQKTPEDVAIISRNFQLLKKSPCNPNIIRHHVIMTTNQDDVHLALEPYLCTLEDLVKICHPLSYEEVTIDVDGSYFTRTLTVQKNDRLMPLEKVLTDHSVKLTMIENGRPSSLLLKLMRDIGSGLVYLHDELGIAHGNLSPENILVVMAGSTLCAKLSDMGLSQKRSSSGYDNSDWQAPEQHGCLGRQTREADMYSFGRIISYKITGIPPFGNTKKVKNKRSPSPVGCAVASHLITCLTSKEAGKRPKAKDVLRHHVFWSSETRISFLCDTTDKVGNYKRTNLYQELERTRYAVIEGIWEGKTVKTWDKRIHHNIISYMNDYRKQKHNQGYDFSSVRELVRFIRNMAVHYEKLSLDVQEAVGPLHEGFDSYFTSRFPDLLTEVYKVVLKHHMKERFFCRYFIDDDVSVAN</sequence>
<dbReference type="Gene3D" id="3.30.200.20">
    <property type="entry name" value="Phosphorylase Kinase, domain 1"/>
    <property type="match status" value="1"/>
</dbReference>